<name>A0ACC3BD30_9EURO</name>
<keyword evidence="2" id="KW-1185">Reference proteome</keyword>
<comment type="caution">
    <text evidence="1">The sequence shown here is derived from an EMBL/GenBank/DDBJ whole genome shotgun (WGS) entry which is preliminary data.</text>
</comment>
<dbReference type="EMBL" id="JAOPJF010000006">
    <property type="protein sequence ID" value="KAK1148620.1"/>
    <property type="molecule type" value="Genomic_DNA"/>
</dbReference>
<organism evidence="1 2">
    <name type="scientific">Aspergillus melleus</name>
    <dbReference type="NCBI Taxonomy" id="138277"/>
    <lineage>
        <taxon>Eukaryota</taxon>
        <taxon>Fungi</taxon>
        <taxon>Dikarya</taxon>
        <taxon>Ascomycota</taxon>
        <taxon>Pezizomycotina</taxon>
        <taxon>Eurotiomycetes</taxon>
        <taxon>Eurotiomycetidae</taxon>
        <taxon>Eurotiales</taxon>
        <taxon>Aspergillaceae</taxon>
        <taxon>Aspergillus</taxon>
        <taxon>Aspergillus subgen. Circumdati</taxon>
    </lineage>
</organism>
<reference evidence="1 2" key="1">
    <citation type="journal article" date="2023" name="ACS Omega">
        <title>Identification of the Neoaspergillic Acid Biosynthesis Gene Cluster by Establishing an In Vitro CRISPR-Ribonucleoprotein Genetic System in Aspergillus melleus.</title>
        <authorList>
            <person name="Yuan B."/>
            <person name="Grau M.F."/>
            <person name="Murata R.M."/>
            <person name="Torok T."/>
            <person name="Venkateswaran K."/>
            <person name="Stajich J.E."/>
            <person name="Wang C.C.C."/>
        </authorList>
    </citation>
    <scope>NUCLEOTIDE SEQUENCE [LARGE SCALE GENOMIC DNA]</scope>
    <source>
        <strain evidence="1 2">IMV 1140</strain>
    </source>
</reference>
<evidence type="ECO:0000313" key="2">
    <source>
        <dbReference type="Proteomes" id="UP001177260"/>
    </source>
</evidence>
<gene>
    <name evidence="1" type="ORF">N8T08_008505</name>
</gene>
<protein>
    <submittedName>
        <fullName evidence="1">Uncharacterized protein</fullName>
    </submittedName>
</protein>
<accession>A0ACC3BD30</accession>
<proteinExistence type="predicted"/>
<evidence type="ECO:0000313" key="1">
    <source>
        <dbReference type="EMBL" id="KAK1148620.1"/>
    </source>
</evidence>
<dbReference type="Proteomes" id="UP001177260">
    <property type="component" value="Unassembled WGS sequence"/>
</dbReference>
<sequence length="766" mass="85415">MLRCHHVNALRTSVGNAIATRAALSPQCTRTFHSRASAISLRPRPAHVLPRTGPWRPLGDVKTYTTEHKDPLEANAQYTSTKLIPKKSQPPKEKEYDDDGLYAIAVGNRSVEFFNVNDNKVSRKAIDVELDWLSDRMSLANRVKRILSQGKVAFAAEMVRMATRRGLESTAAWNHLFEYCFRKNSARSAFRFYNDMKKRGVRPSEVTYTTMLSGLSNSKSTPDIDPVKTALNIYRSISSANSGVELSIIHSNAMLTVCARHGDMDTLWGVASELPENGPTSPGPVTYSIILRAILNAMVWDVEKMAPKNANSISARKEQGVTEAKRVWADIIYRWKKGDLQIDSQMVNSMTRVLMEGPGEYSSYEVLLLLNQTTGLPILAKAPQKVAYKKSQGVQKHANQGDQELEDVPFVDESELYRPPQETLEEEEAGEAGEAESEEENLDDVFKPFPFASTGVSPLPVGNRELYRALEASAALTQGLGAAKAYWKHITKDMGLKPESTPIHAYLQILQGARSSRAAVDLMRDEVLPSGLVESDMFVTAMKSCRRDINNMNVVTHANELLGLMDQAFPIPNTVAIDVYMSLVTNILEKPLLLMSLNGFSVTQQRSGSLESLGHELRLKLQTMAVDILRPHVVKLEEAIEHGRTRYAKFKSKAESRQDGYAVPGNSIVTTLARLRYWMNPILKGNTKSIPKPALEEYQLLSQRLRKYSNVKVQSHFRSRVVFTPTEQQAQGEPQSQSEEQPQGEPQSQGEPQPHGEPQSQGEQQP</sequence>